<dbReference type="PANTHER" id="PTHR24198:SF165">
    <property type="entry name" value="ANKYRIN REPEAT-CONTAINING PROTEIN-RELATED"/>
    <property type="match status" value="1"/>
</dbReference>
<dbReference type="InterPro" id="IPR002110">
    <property type="entry name" value="Ankyrin_rpt"/>
</dbReference>
<dbReference type="EnsemblMetazoa" id="XM_050651950.1">
    <property type="protein sequence ID" value="XP_050507907.1"/>
    <property type="gene ID" value="LOC126885387"/>
</dbReference>
<accession>A0ABM5KCJ0</accession>
<feature type="repeat" description="ANK" evidence="3">
    <location>
        <begin position="80"/>
        <end position="112"/>
    </location>
</feature>
<feature type="repeat" description="ANK" evidence="3">
    <location>
        <begin position="220"/>
        <end position="252"/>
    </location>
</feature>
<feature type="repeat" description="ANK" evidence="3">
    <location>
        <begin position="427"/>
        <end position="459"/>
    </location>
</feature>
<dbReference type="Pfam" id="PF09372">
    <property type="entry name" value="PRANC"/>
    <property type="match status" value="1"/>
</dbReference>
<feature type="repeat" description="ANK" evidence="3">
    <location>
        <begin position="493"/>
        <end position="525"/>
    </location>
</feature>
<feature type="repeat" description="ANK" evidence="3">
    <location>
        <begin position="1051"/>
        <end position="1083"/>
    </location>
</feature>
<evidence type="ECO:0000313" key="7">
    <source>
        <dbReference type="Proteomes" id="UP001652700"/>
    </source>
</evidence>
<dbReference type="SUPFAM" id="SSF48403">
    <property type="entry name" value="Ankyrin repeat"/>
    <property type="match status" value="3"/>
</dbReference>
<feature type="repeat" description="ANK" evidence="3">
    <location>
        <begin position="253"/>
        <end position="285"/>
    </location>
</feature>
<feature type="repeat" description="ANK" evidence="3">
    <location>
        <begin position="985"/>
        <end position="1017"/>
    </location>
</feature>
<keyword evidence="7" id="KW-1185">Reference proteome</keyword>
<dbReference type="Proteomes" id="UP001652700">
    <property type="component" value="Unplaced"/>
</dbReference>
<feature type="repeat" description="ANK" evidence="3">
    <location>
        <begin position="286"/>
        <end position="318"/>
    </location>
</feature>
<sequence length="1115" mass="125174">MNVSEAKAASLLSAIRNEIVDETDLAFVNAIKIKQCGNCWFFTNGPCEHDWSVLNCAAYYGKVSILQLLLKNEKLIEKEDLNTSLHIAVENDHNTVVELLLKHGANIDAKNAYQPVPKFYFREHLLHRAVRKNSKEITLLLINNGANKEILDFHGMTPLLKAVKFGHKLIVKILIEVGASTSVRNNFEETPLPIAVRFNYKDIVNILVEAGADTSVVNIIKDTPLHIAVKKNFKEMTLLLINNGANKEIRNNDGLTPLLIAVICKYKDIVNILIEAGADTSVTDNFQNTLLHLAVINNSKEITLLLIKNGANKESRNGIGATPLLIAVESNYKDIANILIEAGADILVTNVFRMEIPLYPAVKCNGHTTVVELLLKHKTNVYSINAYNVVENNFPETLLHLAVIKNSKEVTLLLINNGANKEIRNKDGATPLLMAVDYNYEDIVKILIEAGANVNARNDFDTSSLDMACQRGLSSIVELLLDAGVNINIQNARGWTPLLIATYNVDLDIIQLLLKNRTYVYNRNADGDDVFDLAFRGGDDLLKFVIKLILYSNINTPKPEHHNNVDFLKFWDSCKSELELMEMCKIDKSSLSYRRLMLERNKSKLAAYCCNENIVRELDTLDYKNKFPIYNQYINEKIIEGEIRLRLYYKANKVMNHISSFLPITVRRIIYKYLSNDDLENLTGWDQHFTIMDENSPPDKGGTQIMDQEEEREKTKDPEKEIKLFNLQKGYLYTDKVYVFIEKINEEQIGKIHPMQLTIIILSASSNKVTKQMSAATMNVSGAEAESLLLAIRNEIVDEVDLAFVNAINIKQCGNYWSVLNCAAYYGKVSIVHLLLKNEKLIEKEDLNTSLHIAIEHRHTTVAELLLKHGVNVNSINGYNGLLNNFPQTLLHRAVGNNLKELTLQLLNKGANKEIRDDSGVTPLVTAVHFDYKDIVDILIEAGADTSVKNYFRETLLHLAVRNNSKEISLLLVNNGVNKDMEDLDGLTPLLIAVESNYKDIVDILIEAGADTSVTDDFHDTSLHLAVRNNSKEMTLLLIKNGADKEIRNDSGETPLLIAVKHNYKNIVNILVEAGANLNARDNNENTALHLACQTGCLSTVKLLLYADAVTFRPL</sequence>
<evidence type="ECO:0000313" key="6">
    <source>
        <dbReference type="EnsemblMetazoa" id="XP_050507907.1"/>
    </source>
</evidence>
<feature type="repeat" description="ANK" evidence="3">
    <location>
        <begin position="460"/>
        <end position="492"/>
    </location>
</feature>
<evidence type="ECO:0000259" key="5">
    <source>
        <dbReference type="Pfam" id="PF09372"/>
    </source>
</evidence>
<feature type="repeat" description="ANK" evidence="3">
    <location>
        <begin position="319"/>
        <end position="351"/>
    </location>
</feature>
<feature type="repeat" description="ANK" evidence="3">
    <location>
        <begin position="919"/>
        <end position="951"/>
    </location>
</feature>
<dbReference type="SMART" id="SM00248">
    <property type="entry name" value="ANK"/>
    <property type="match status" value="23"/>
</dbReference>
<feature type="repeat" description="ANK" evidence="3">
    <location>
        <begin position="187"/>
        <end position="219"/>
    </location>
</feature>
<evidence type="ECO:0000256" key="4">
    <source>
        <dbReference type="SAM" id="MobiDB-lite"/>
    </source>
</evidence>
<dbReference type="PANTHER" id="PTHR24198">
    <property type="entry name" value="ANKYRIN REPEAT AND PROTEIN KINASE DOMAIN-CONTAINING PROTEIN"/>
    <property type="match status" value="1"/>
</dbReference>
<feature type="repeat" description="ANK" evidence="3">
    <location>
        <begin position="154"/>
        <end position="186"/>
    </location>
</feature>
<dbReference type="InterPro" id="IPR018272">
    <property type="entry name" value="PRANC_domain"/>
</dbReference>
<dbReference type="InterPro" id="IPR036770">
    <property type="entry name" value="Ankyrin_rpt-contain_sf"/>
</dbReference>
<feature type="domain" description="PRANC" evidence="5">
    <location>
        <begin position="611"/>
        <end position="683"/>
    </location>
</feature>
<dbReference type="Pfam" id="PF00023">
    <property type="entry name" value="Ank"/>
    <property type="match status" value="2"/>
</dbReference>
<evidence type="ECO:0000256" key="3">
    <source>
        <dbReference type="PROSITE-ProRule" id="PRU00023"/>
    </source>
</evidence>
<keyword evidence="2 3" id="KW-0040">ANK repeat</keyword>
<name>A0ABM5KCJ0_DIAVI</name>
<feature type="repeat" description="ANK" evidence="3">
    <location>
        <begin position="952"/>
        <end position="984"/>
    </location>
</feature>
<dbReference type="PROSITE" id="PS50088">
    <property type="entry name" value="ANK_REPEAT"/>
    <property type="match status" value="17"/>
</dbReference>
<proteinExistence type="predicted"/>
<dbReference type="PROSITE" id="PS50297">
    <property type="entry name" value="ANK_REP_REGION"/>
    <property type="match status" value="14"/>
</dbReference>
<reference evidence="6" key="1">
    <citation type="submission" date="2025-05" db="UniProtKB">
        <authorList>
            <consortium name="EnsemblMetazoa"/>
        </authorList>
    </citation>
    <scope>IDENTIFICATION</scope>
</reference>
<dbReference type="RefSeq" id="XP_050507907.1">
    <property type="nucleotide sequence ID" value="XM_050651950.1"/>
</dbReference>
<feature type="repeat" description="ANK" evidence="3">
    <location>
        <begin position="1018"/>
        <end position="1050"/>
    </location>
</feature>
<organism evidence="6 7">
    <name type="scientific">Diabrotica virgifera virgifera</name>
    <name type="common">western corn rootworm</name>
    <dbReference type="NCBI Taxonomy" id="50390"/>
    <lineage>
        <taxon>Eukaryota</taxon>
        <taxon>Metazoa</taxon>
        <taxon>Ecdysozoa</taxon>
        <taxon>Arthropoda</taxon>
        <taxon>Hexapoda</taxon>
        <taxon>Insecta</taxon>
        <taxon>Pterygota</taxon>
        <taxon>Neoptera</taxon>
        <taxon>Endopterygota</taxon>
        <taxon>Coleoptera</taxon>
        <taxon>Polyphaga</taxon>
        <taxon>Cucujiformia</taxon>
        <taxon>Chrysomeloidea</taxon>
        <taxon>Chrysomelidae</taxon>
        <taxon>Galerucinae</taxon>
        <taxon>Diabroticina</taxon>
        <taxon>Diabroticites</taxon>
        <taxon>Diabrotica</taxon>
    </lineage>
</organism>
<keyword evidence="1" id="KW-0677">Repeat</keyword>
<dbReference type="Gene3D" id="1.25.40.20">
    <property type="entry name" value="Ankyrin repeat-containing domain"/>
    <property type="match status" value="7"/>
</dbReference>
<protein>
    <recommendedName>
        <fullName evidence="5">PRANC domain-containing protein</fullName>
    </recommendedName>
</protein>
<evidence type="ECO:0000256" key="1">
    <source>
        <dbReference type="ARBA" id="ARBA00022737"/>
    </source>
</evidence>
<dbReference type="GeneID" id="126885387"/>
<feature type="repeat" description="ANK" evidence="3">
    <location>
        <begin position="394"/>
        <end position="426"/>
    </location>
</feature>
<feature type="region of interest" description="Disordered" evidence="4">
    <location>
        <begin position="696"/>
        <end position="717"/>
    </location>
</feature>
<feature type="repeat" description="ANK" evidence="3">
    <location>
        <begin position="846"/>
        <end position="878"/>
    </location>
</feature>
<evidence type="ECO:0000256" key="2">
    <source>
        <dbReference type="ARBA" id="ARBA00023043"/>
    </source>
</evidence>
<dbReference type="Pfam" id="PF12796">
    <property type="entry name" value="Ank_2"/>
    <property type="match status" value="8"/>
</dbReference>
<dbReference type="PRINTS" id="PR01415">
    <property type="entry name" value="ANKYRIN"/>
</dbReference>